<dbReference type="EMBL" id="JAROCC010000009">
    <property type="protein sequence ID" value="MDN4608149.1"/>
    <property type="molecule type" value="Genomic_DNA"/>
</dbReference>
<evidence type="ECO:0000313" key="3">
    <source>
        <dbReference type="EMBL" id="MDN4608149.1"/>
    </source>
</evidence>
<dbReference type="Gene3D" id="3.40.190.10">
    <property type="entry name" value="Periplasmic binding protein-like II"/>
    <property type="match status" value="2"/>
</dbReference>
<evidence type="ECO:0000313" key="4">
    <source>
        <dbReference type="Proteomes" id="UP001175097"/>
    </source>
</evidence>
<dbReference type="Proteomes" id="UP001175097">
    <property type="component" value="Unassembled WGS sequence"/>
</dbReference>
<feature type="signal peptide" evidence="2">
    <location>
        <begin position="1"/>
        <end position="24"/>
    </location>
</feature>
<organism evidence="3 4">
    <name type="scientific">Sporosarcina highlanderae</name>
    <dbReference type="NCBI Taxonomy" id="3035916"/>
    <lineage>
        <taxon>Bacteria</taxon>
        <taxon>Bacillati</taxon>
        <taxon>Bacillota</taxon>
        <taxon>Bacilli</taxon>
        <taxon>Bacillales</taxon>
        <taxon>Caryophanaceae</taxon>
        <taxon>Sporosarcina</taxon>
    </lineage>
</organism>
<evidence type="ECO:0000256" key="2">
    <source>
        <dbReference type="SAM" id="SignalP"/>
    </source>
</evidence>
<dbReference type="PROSITE" id="PS51257">
    <property type="entry name" value="PROKAR_LIPOPROTEIN"/>
    <property type="match status" value="1"/>
</dbReference>
<keyword evidence="1 2" id="KW-0732">Signal</keyword>
<sequence length="343" mass="37659">MMKVKKRILLLLIACIMLVLSACAGTGAGGKGGKGELTIYSPHTPGFSEELAKKFEELHGTKVNVHYAGTNVLVNQMIAEKNNPKADVWNGGGGILAFESAIDKDILAQFIPQSAEDWAVVEDGIKMKHEDGYYVGVQVQVLGFAYNTDLVTEEEAPKTWEDLLDPKWKGQIQFPNPAASGTSTLMVMSYMMKHGEEAGWEYFQKLADQANSIPDSGSAPTSAVAMGEALIGIGFDFMAYDQKERGETVDFILPDVTPILVNPAALVKGGPNPEGGKEFLEFMLSKEAQEIIADWNLIPVHPEVKSKTPLNLADIKSHAAILDMDWVNENYDRIRNEWKDKIK</sequence>
<gene>
    <name evidence="3" type="ORF">P5G49_11785</name>
</gene>
<accession>A0ABT8JST7</accession>
<dbReference type="CDD" id="cd13518">
    <property type="entry name" value="PBP2_Fe3_thiamine_like"/>
    <property type="match status" value="1"/>
</dbReference>
<comment type="caution">
    <text evidence="3">The sequence shown here is derived from an EMBL/GenBank/DDBJ whole genome shotgun (WGS) entry which is preliminary data.</text>
</comment>
<protein>
    <submittedName>
        <fullName evidence="3">Extracellular solute-binding protein</fullName>
    </submittedName>
</protein>
<dbReference type="RefSeq" id="WP_301244046.1">
    <property type="nucleotide sequence ID" value="NZ_JAROCC010000009.1"/>
</dbReference>
<dbReference type="InterPro" id="IPR026045">
    <property type="entry name" value="Ferric-bd"/>
</dbReference>
<proteinExistence type="predicted"/>
<dbReference type="PANTHER" id="PTHR30006">
    <property type="entry name" value="THIAMINE-BINDING PERIPLASMIC PROTEIN-RELATED"/>
    <property type="match status" value="1"/>
</dbReference>
<evidence type="ECO:0000256" key="1">
    <source>
        <dbReference type="ARBA" id="ARBA00022729"/>
    </source>
</evidence>
<feature type="chain" id="PRO_5047374226" evidence="2">
    <location>
        <begin position="25"/>
        <end position="343"/>
    </location>
</feature>
<dbReference type="Pfam" id="PF13343">
    <property type="entry name" value="SBP_bac_6"/>
    <property type="match status" value="1"/>
</dbReference>
<dbReference type="SUPFAM" id="SSF53850">
    <property type="entry name" value="Periplasmic binding protein-like II"/>
    <property type="match status" value="1"/>
</dbReference>
<reference evidence="3" key="1">
    <citation type="submission" date="2023-03" db="EMBL/GenBank/DDBJ databases">
        <title>MT1 and MT2 Draft Genomes of Novel Species.</title>
        <authorList>
            <person name="Venkateswaran K."/>
        </authorList>
    </citation>
    <scope>NUCLEOTIDE SEQUENCE</scope>
    <source>
        <strain evidence="3">F6_3S_P_2</strain>
    </source>
</reference>
<name>A0ABT8JST7_9BACL</name>
<dbReference type="PIRSF" id="PIRSF002825">
    <property type="entry name" value="CfbpA"/>
    <property type="match status" value="1"/>
</dbReference>
<keyword evidence="4" id="KW-1185">Reference proteome</keyword>